<evidence type="ECO:0000256" key="2">
    <source>
        <dbReference type="ARBA" id="ARBA00022679"/>
    </source>
</evidence>
<dbReference type="AlphaFoldDB" id="A0A239H575"/>
<dbReference type="PANTHER" id="PTHR11061:SF49">
    <property type="entry name" value="23S RRNA (URACIL(1939)-C(5))-METHYLTRANSFERASE RLMD"/>
    <property type="match status" value="1"/>
</dbReference>
<evidence type="ECO:0000256" key="3">
    <source>
        <dbReference type="ARBA" id="ARBA00022691"/>
    </source>
</evidence>
<evidence type="ECO:0000256" key="1">
    <source>
        <dbReference type="ARBA" id="ARBA00022603"/>
    </source>
</evidence>
<protein>
    <submittedName>
        <fullName evidence="6">23S rRNA m(5)U-1939 methyltransferase</fullName>
    </submittedName>
</protein>
<accession>A0A239H575</accession>
<feature type="binding site" evidence="4">
    <location>
        <position position="285"/>
    </location>
    <ligand>
        <name>S-adenosyl-L-methionine</name>
        <dbReference type="ChEBI" id="CHEBI:59789"/>
    </ligand>
</feature>
<dbReference type="GO" id="GO:0070475">
    <property type="term" value="P:rRNA base methylation"/>
    <property type="evidence" value="ECO:0007669"/>
    <property type="project" value="TreeGrafter"/>
</dbReference>
<dbReference type="PROSITE" id="PS01230">
    <property type="entry name" value="TRMA_1"/>
    <property type="match status" value="1"/>
</dbReference>
<keyword evidence="3 4" id="KW-0949">S-adenosyl-L-methionine</keyword>
<reference evidence="7" key="1">
    <citation type="submission" date="2017-06" db="EMBL/GenBank/DDBJ databases">
        <authorList>
            <person name="Varghese N."/>
            <person name="Submissions S."/>
        </authorList>
    </citation>
    <scope>NUCLEOTIDE SEQUENCE [LARGE SCALE GENOMIC DNA]</scope>
    <source>
        <strain evidence="7">LNB2</strain>
    </source>
</reference>
<organism evidence="6 7">
    <name type="scientific">Edaphosphingomonas laterariae</name>
    <dbReference type="NCBI Taxonomy" id="861865"/>
    <lineage>
        <taxon>Bacteria</taxon>
        <taxon>Pseudomonadati</taxon>
        <taxon>Pseudomonadota</taxon>
        <taxon>Alphaproteobacteria</taxon>
        <taxon>Sphingomonadales</taxon>
        <taxon>Rhizorhabdaceae</taxon>
        <taxon>Edaphosphingomonas</taxon>
    </lineage>
</organism>
<dbReference type="RefSeq" id="WP_089220160.1">
    <property type="nucleotide sequence ID" value="NZ_FZOS01000015.1"/>
</dbReference>
<evidence type="ECO:0000256" key="4">
    <source>
        <dbReference type="PROSITE-ProRule" id="PRU01024"/>
    </source>
</evidence>
<dbReference type="Proteomes" id="UP000198281">
    <property type="component" value="Unassembled WGS sequence"/>
</dbReference>
<dbReference type="PANTHER" id="PTHR11061">
    <property type="entry name" value="RNA M5U METHYLTRANSFERASE"/>
    <property type="match status" value="1"/>
</dbReference>
<dbReference type="EMBL" id="FZOS01000015">
    <property type="protein sequence ID" value="SNS76569.1"/>
    <property type="molecule type" value="Genomic_DNA"/>
</dbReference>
<comment type="similarity">
    <text evidence="4">Belongs to the class I-like SAM-binding methyltransferase superfamily. RNA M5U methyltransferase family.</text>
</comment>
<feature type="active site" description="Nucleophile" evidence="4">
    <location>
        <position position="357"/>
    </location>
</feature>
<keyword evidence="2 4" id="KW-0808">Transferase</keyword>
<dbReference type="OrthoDB" id="9804590at2"/>
<feature type="binding site" evidence="4">
    <location>
        <position position="265"/>
    </location>
    <ligand>
        <name>S-adenosyl-L-methionine</name>
        <dbReference type="ChEBI" id="CHEBI:59789"/>
    </ligand>
</feature>
<dbReference type="Pfam" id="PF05958">
    <property type="entry name" value="tRNA_U5-meth_tr"/>
    <property type="match status" value="1"/>
</dbReference>
<sequence length="399" mass="42706">MSKSELIVRLAGKGDGVTAGGRHVPLTAPGDMVAEDGTITPGPQHVEPPCRHFPRCGGCELQHVDDEAYSDFVISRISGSLRAQGVELPPMGLPHLSPPLARRRATMRAEKQGKRIVLGFNEGQSHRIIDLKQCEVLAPELFALVAPLRLLLAGMVRDRRAAGVQLTLTDQGVDVLLEKVEAEGLAAAEALTEFAQTHKLARLAIDEGDGPQVRWEPGPATATVGGVAVPLPIGGFLQATADGEAALLAEVRRIVGDAAFVADLFAGIGTFALPLAERAKVYAAEGARDPAMALKGAAARAGRPVMVEHRDLFRRPVDAKDLSRFDAVVLDPPRAGAIEQAQELALSGVPRIAYVSCNPHTFARDAKELIAEGYELVRIMPIGQFRWSTHVELVGEFRR</sequence>
<evidence type="ECO:0000313" key="7">
    <source>
        <dbReference type="Proteomes" id="UP000198281"/>
    </source>
</evidence>
<dbReference type="InterPro" id="IPR030390">
    <property type="entry name" value="MeTrfase_TrmA_AS"/>
</dbReference>
<dbReference type="Gene3D" id="2.40.50.1070">
    <property type="match status" value="1"/>
</dbReference>
<dbReference type="InterPro" id="IPR029063">
    <property type="entry name" value="SAM-dependent_MTases_sf"/>
</dbReference>
<evidence type="ECO:0000256" key="5">
    <source>
        <dbReference type="PROSITE-ProRule" id="PRU10015"/>
    </source>
</evidence>
<feature type="binding site" evidence="4">
    <location>
        <position position="331"/>
    </location>
    <ligand>
        <name>S-adenosyl-L-methionine</name>
        <dbReference type="ChEBI" id="CHEBI:59789"/>
    </ligand>
</feature>
<dbReference type="CDD" id="cd02440">
    <property type="entry name" value="AdoMet_MTases"/>
    <property type="match status" value="1"/>
</dbReference>
<dbReference type="Gene3D" id="3.40.50.150">
    <property type="entry name" value="Vaccinia Virus protein VP39"/>
    <property type="match status" value="1"/>
</dbReference>
<feature type="active site" evidence="5">
    <location>
        <position position="357"/>
    </location>
</feature>
<proteinExistence type="inferred from homology"/>
<feature type="binding site" evidence="4">
    <location>
        <position position="238"/>
    </location>
    <ligand>
        <name>S-adenosyl-L-methionine</name>
        <dbReference type="ChEBI" id="CHEBI:59789"/>
    </ligand>
</feature>
<dbReference type="SUPFAM" id="SSF53335">
    <property type="entry name" value="S-adenosyl-L-methionine-dependent methyltransferases"/>
    <property type="match status" value="1"/>
</dbReference>
<dbReference type="GO" id="GO:0070041">
    <property type="term" value="F:rRNA (uridine-C5-)-methyltransferase activity"/>
    <property type="evidence" value="ECO:0007669"/>
    <property type="project" value="TreeGrafter"/>
</dbReference>
<gene>
    <name evidence="6" type="ORF">SAMN06295912_11536</name>
</gene>
<dbReference type="InterPro" id="IPR010280">
    <property type="entry name" value="U5_MeTrfase_fam"/>
</dbReference>
<evidence type="ECO:0000313" key="6">
    <source>
        <dbReference type="EMBL" id="SNS76569.1"/>
    </source>
</evidence>
<keyword evidence="7" id="KW-1185">Reference proteome</keyword>
<name>A0A239H575_9SPHN</name>
<keyword evidence="1 4" id="KW-0489">Methyltransferase</keyword>
<dbReference type="PROSITE" id="PS51687">
    <property type="entry name" value="SAM_MT_RNA_M5U"/>
    <property type="match status" value="1"/>
</dbReference>